<dbReference type="PRINTS" id="PR00509">
    <property type="entry name" value="PGMPMM"/>
</dbReference>
<dbReference type="Gene3D" id="3.30.310.50">
    <property type="entry name" value="Alpha-D-phosphohexomutase, C-terminal domain"/>
    <property type="match status" value="1"/>
</dbReference>
<dbReference type="InterPro" id="IPR005843">
    <property type="entry name" value="A-D-PHexomutase_C"/>
</dbReference>
<evidence type="ECO:0000259" key="8">
    <source>
        <dbReference type="Pfam" id="PF02878"/>
    </source>
</evidence>
<evidence type="ECO:0000313" key="11">
    <source>
        <dbReference type="EMBL" id="OGZ30061.1"/>
    </source>
</evidence>
<feature type="domain" description="Alpha-D-phosphohexomutase alpha/beta/alpha" evidence="8">
    <location>
        <begin position="8"/>
        <end position="133"/>
    </location>
</feature>
<evidence type="ECO:0000259" key="10">
    <source>
        <dbReference type="Pfam" id="PF02880"/>
    </source>
</evidence>
<comment type="cofactor">
    <cofactor evidence="1">
        <name>Mg(2+)</name>
        <dbReference type="ChEBI" id="CHEBI:18420"/>
    </cofactor>
</comment>
<dbReference type="InterPro" id="IPR005841">
    <property type="entry name" value="Alpha-D-phosphohexomutase_SF"/>
</dbReference>
<organism evidence="11 12">
    <name type="scientific">Candidatus Niyogibacteria bacterium RIFCSPLOWO2_01_FULL_45_48</name>
    <dbReference type="NCBI Taxonomy" id="1801724"/>
    <lineage>
        <taxon>Bacteria</taxon>
        <taxon>Candidatus Niyogiibacteriota</taxon>
    </lineage>
</organism>
<evidence type="ECO:0000256" key="6">
    <source>
        <dbReference type="ARBA" id="ARBA00023235"/>
    </source>
</evidence>
<protein>
    <recommendedName>
        <fullName evidence="13">Phosphomannomutase/phosphoglucomutase</fullName>
    </recommendedName>
</protein>
<dbReference type="InterPro" id="IPR005845">
    <property type="entry name" value="A-D-PHexomutase_a/b/a-II"/>
</dbReference>
<evidence type="ECO:0000256" key="2">
    <source>
        <dbReference type="ARBA" id="ARBA00010231"/>
    </source>
</evidence>
<feature type="domain" description="Alpha-D-phosphohexomutase alpha/beta/alpha" evidence="9">
    <location>
        <begin position="157"/>
        <end position="254"/>
    </location>
</feature>
<dbReference type="SUPFAM" id="SSF53738">
    <property type="entry name" value="Phosphoglucomutase, first 3 domains"/>
    <property type="match status" value="3"/>
</dbReference>
<dbReference type="Pfam" id="PF02880">
    <property type="entry name" value="PGM_PMM_III"/>
    <property type="match status" value="1"/>
</dbReference>
<evidence type="ECO:0000313" key="12">
    <source>
        <dbReference type="Proteomes" id="UP000177486"/>
    </source>
</evidence>
<dbReference type="Pfam" id="PF00408">
    <property type="entry name" value="PGM_PMM_IV"/>
    <property type="match status" value="1"/>
</dbReference>
<name>A0A1G2EXI5_9BACT</name>
<dbReference type="SUPFAM" id="SSF55957">
    <property type="entry name" value="Phosphoglucomutase, C-terminal domain"/>
    <property type="match status" value="1"/>
</dbReference>
<dbReference type="Pfam" id="PF02878">
    <property type="entry name" value="PGM_PMM_I"/>
    <property type="match status" value="1"/>
</dbReference>
<dbReference type="AlphaFoldDB" id="A0A1G2EXI5"/>
<dbReference type="Gene3D" id="3.40.120.10">
    <property type="entry name" value="Alpha-D-Glucose-1,6-Bisphosphate, subunit A, domain 3"/>
    <property type="match status" value="3"/>
</dbReference>
<dbReference type="InterPro" id="IPR005846">
    <property type="entry name" value="A-D-PHexomutase_a/b/a-III"/>
</dbReference>
<proteinExistence type="inferred from homology"/>
<dbReference type="Proteomes" id="UP000177486">
    <property type="component" value="Unassembled WGS sequence"/>
</dbReference>
<comment type="caution">
    <text evidence="11">The sequence shown here is derived from an EMBL/GenBank/DDBJ whole genome shotgun (WGS) entry which is preliminary data.</text>
</comment>
<keyword evidence="3" id="KW-0597">Phosphoprotein</keyword>
<dbReference type="GO" id="GO:0016868">
    <property type="term" value="F:intramolecular phosphotransferase activity"/>
    <property type="evidence" value="ECO:0007669"/>
    <property type="project" value="InterPro"/>
</dbReference>
<evidence type="ECO:0000256" key="1">
    <source>
        <dbReference type="ARBA" id="ARBA00001946"/>
    </source>
</evidence>
<evidence type="ECO:0000256" key="3">
    <source>
        <dbReference type="ARBA" id="ARBA00022553"/>
    </source>
</evidence>
<evidence type="ECO:0000256" key="4">
    <source>
        <dbReference type="ARBA" id="ARBA00022723"/>
    </source>
</evidence>
<evidence type="ECO:0008006" key="13">
    <source>
        <dbReference type="Google" id="ProtNLM"/>
    </source>
</evidence>
<feature type="domain" description="Alpha-D-phosphohexomutase alpha/beta/alpha" evidence="10">
    <location>
        <begin position="259"/>
        <end position="361"/>
    </location>
</feature>
<evidence type="ECO:0000259" key="7">
    <source>
        <dbReference type="Pfam" id="PF00408"/>
    </source>
</evidence>
<reference evidence="11 12" key="1">
    <citation type="journal article" date="2016" name="Nat. Commun.">
        <title>Thousands of microbial genomes shed light on interconnected biogeochemical processes in an aquifer system.</title>
        <authorList>
            <person name="Anantharaman K."/>
            <person name="Brown C.T."/>
            <person name="Hug L.A."/>
            <person name="Sharon I."/>
            <person name="Castelle C.J."/>
            <person name="Probst A.J."/>
            <person name="Thomas B.C."/>
            <person name="Singh A."/>
            <person name="Wilkins M.J."/>
            <person name="Karaoz U."/>
            <person name="Brodie E.L."/>
            <person name="Williams K.H."/>
            <person name="Hubbard S.S."/>
            <person name="Banfield J.F."/>
        </authorList>
    </citation>
    <scope>NUCLEOTIDE SEQUENCE [LARGE SCALE GENOMIC DNA]</scope>
</reference>
<dbReference type="CDD" id="cd03089">
    <property type="entry name" value="PMM_PGM"/>
    <property type="match status" value="1"/>
</dbReference>
<dbReference type="GO" id="GO:0005975">
    <property type="term" value="P:carbohydrate metabolic process"/>
    <property type="evidence" value="ECO:0007669"/>
    <property type="project" value="InterPro"/>
</dbReference>
<keyword evidence="5" id="KW-0460">Magnesium</keyword>
<dbReference type="EMBL" id="MHMQ01000027">
    <property type="protein sequence ID" value="OGZ30061.1"/>
    <property type="molecule type" value="Genomic_DNA"/>
</dbReference>
<evidence type="ECO:0000256" key="5">
    <source>
        <dbReference type="ARBA" id="ARBA00022842"/>
    </source>
</evidence>
<dbReference type="InterPro" id="IPR005844">
    <property type="entry name" value="A-D-PHexomutase_a/b/a-I"/>
</dbReference>
<comment type="similarity">
    <text evidence="2">Belongs to the phosphohexose mutase family.</text>
</comment>
<evidence type="ECO:0000259" key="9">
    <source>
        <dbReference type="Pfam" id="PF02879"/>
    </source>
</evidence>
<dbReference type="GO" id="GO:0046872">
    <property type="term" value="F:metal ion binding"/>
    <property type="evidence" value="ECO:0007669"/>
    <property type="project" value="UniProtKB-KW"/>
</dbReference>
<keyword evidence="4" id="KW-0479">Metal-binding</keyword>
<dbReference type="Pfam" id="PF02879">
    <property type="entry name" value="PGM_PMM_II"/>
    <property type="match status" value="1"/>
</dbReference>
<sequence length="463" mass="52036">MSKINPVIFKEYDIRGKYPDEINEDAAYKIGAGFSEYLTHKKNFGEIIVGHDARLSSSELFEAFSRGILDSGRDIIDVGLCSTPFLNFAFNKLKSAGGAMITASHNPKEYNGLKLIREGGFPVYKKDGLPEIEMLSNSEIPRKVNIGKIIKKDFSADYINFLKKYTDVRRPLKIVADTSNGSAGPILEKFLDESGIEAEKLFFEPDGNFPNHSPNPFLPEARVQIEKKVKNTGADLGFILDADGDRVFFINEKGETIESNHIYAYLLDNFLEQGELCLGTASVSKIIEDVAIKKGARFERVPVGHANIKTAMRKLGARFGGELSGHFYFRDFYYSDSALLMTAYILSLVSRADKPLSELLRPHQKYFHSGELNFESKNPSEAIEKLKKEYSGRLPDGSQGRQSFLDGLTVEYWTPSNDGAGWWFNIRASKTEPLVRLVVEAESKKLMEEKVRELTDEIQSDML</sequence>
<keyword evidence="6" id="KW-0413">Isomerase</keyword>
<feature type="domain" description="Alpha-D-phosphohexomutase C-terminal" evidence="7">
    <location>
        <begin position="418"/>
        <end position="453"/>
    </location>
</feature>
<gene>
    <name evidence="11" type="ORF">A2931_04010</name>
</gene>
<dbReference type="PANTHER" id="PTHR43771:SF1">
    <property type="entry name" value="PHOSPHOMANNOMUTASE"/>
    <property type="match status" value="1"/>
</dbReference>
<accession>A0A1G2EXI5</accession>
<dbReference type="InterPro" id="IPR016055">
    <property type="entry name" value="A-D-PHexomutase_a/b/a-I/II/III"/>
</dbReference>
<dbReference type="PANTHER" id="PTHR43771">
    <property type="entry name" value="PHOSPHOMANNOMUTASE"/>
    <property type="match status" value="1"/>
</dbReference>
<dbReference type="InterPro" id="IPR036900">
    <property type="entry name" value="A-D-PHexomutase_C_sf"/>
</dbReference>